<protein>
    <submittedName>
        <fullName evidence="2">Non-intrinsic ABC protein 12</fullName>
    </submittedName>
</protein>
<reference evidence="2" key="1">
    <citation type="journal article" date="2019" name="Science">
        <title>Mutation of a bHLH transcription factor allowed almond domestication.</title>
        <authorList>
            <person name="Sanchez-Perez R."/>
            <person name="Pavan S."/>
            <person name="Mazzeo R."/>
            <person name="Moldovan C."/>
            <person name="Aiese Cigliano R."/>
            <person name="Del Cueto J."/>
            <person name="Ricciardi F."/>
            <person name="Lotti C."/>
            <person name="Ricciardi L."/>
            <person name="Dicenta F."/>
            <person name="Lopez-Marques R.L."/>
            <person name="Lindberg Moller B."/>
        </authorList>
    </citation>
    <scope>NUCLEOTIDE SEQUENCE</scope>
</reference>
<organism evidence="2">
    <name type="scientific">Prunus dulcis</name>
    <name type="common">Almond</name>
    <name type="synonym">Amygdalus dulcis</name>
    <dbReference type="NCBI Taxonomy" id="3755"/>
    <lineage>
        <taxon>Eukaryota</taxon>
        <taxon>Viridiplantae</taxon>
        <taxon>Streptophyta</taxon>
        <taxon>Embryophyta</taxon>
        <taxon>Tracheophyta</taxon>
        <taxon>Spermatophyta</taxon>
        <taxon>Magnoliopsida</taxon>
        <taxon>eudicotyledons</taxon>
        <taxon>Gunneridae</taxon>
        <taxon>Pentapetalae</taxon>
        <taxon>rosids</taxon>
        <taxon>fabids</taxon>
        <taxon>Rosales</taxon>
        <taxon>Rosaceae</taxon>
        <taxon>Amygdaloideae</taxon>
        <taxon>Amygdaleae</taxon>
        <taxon>Prunus</taxon>
    </lineage>
</organism>
<proteinExistence type="predicted"/>
<dbReference type="AlphaFoldDB" id="A0A5H2XQR4"/>
<evidence type="ECO:0000313" key="2">
    <source>
        <dbReference type="EMBL" id="BBN69099.1"/>
    </source>
</evidence>
<feature type="region of interest" description="Disordered" evidence="1">
    <location>
        <begin position="1"/>
        <end position="22"/>
    </location>
</feature>
<name>A0A5H2XQR4_PRUDU</name>
<sequence>MDCSEKAPASAPNTGSYSEKAPCFSHPRRHHLRFKKASEGVDVSDVVSPSSSCDDSYSNTATR</sequence>
<feature type="compositionally biased region" description="Low complexity" evidence="1">
    <location>
        <begin position="41"/>
        <end position="63"/>
    </location>
</feature>
<gene>
    <name evidence="2" type="ORF">Prudu_751S000200</name>
</gene>
<feature type="region of interest" description="Disordered" evidence="1">
    <location>
        <begin position="34"/>
        <end position="63"/>
    </location>
</feature>
<evidence type="ECO:0000256" key="1">
    <source>
        <dbReference type="SAM" id="MobiDB-lite"/>
    </source>
</evidence>
<dbReference type="EMBL" id="AP021088">
    <property type="protein sequence ID" value="BBN69099.1"/>
    <property type="molecule type" value="Genomic_DNA"/>
</dbReference>
<accession>A0A5H2XQR4</accession>